<name>A0A0L0UKS5_9BASI</name>
<dbReference type="AlphaFoldDB" id="A0A0L0UKS5"/>
<dbReference type="Proteomes" id="UP000054564">
    <property type="component" value="Unassembled WGS sequence"/>
</dbReference>
<evidence type="ECO:0000313" key="1">
    <source>
        <dbReference type="EMBL" id="KNE87535.1"/>
    </source>
</evidence>
<organism evidence="1 2">
    <name type="scientific">Puccinia striiformis f. sp. tritici PST-78</name>
    <dbReference type="NCBI Taxonomy" id="1165861"/>
    <lineage>
        <taxon>Eukaryota</taxon>
        <taxon>Fungi</taxon>
        <taxon>Dikarya</taxon>
        <taxon>Basidiomycota</taxon>
        <taxon>Pucciniomycotina</taxon>
        <taxon>Pucciniomycetes</taxon>
        <taxon>Pucciniales</taxon>
        <taxon>Pucciniaceae</taxon>
        <taxon>Puccinia</taxon>
    </lineage>
</organism>
<proteinExistence type="predicted"/>
<dbReference type="EMBL" id="AJIL01004987">
    <property type="protein sequence ID" value="KNE87535.1"/>
    <property type="molecule type" value="Genomic_DNA"/>
</dbReference>
<evidence type="ECO:0000313" key="2">
    <source>
        <dbReference type="Proteomes" id="UP000054564"/>
    </source>
</evidence>
<sequence length="101" mass="11027">MHRRGWRGGGDWRRIVDYHVLHWDVVVSGCLTASRSAAMAAISLWSVVHLSRRALEHEEAMVGSSGVDRRKGTDADDCGYGGRAEGRTCGARVAASATMYH</sequence>
<accession>A0A0L0UKS5</accession>
<gene>
    <name evidence="1" type="ORF">PSTG_19080</name>
</gene>
<comment type="caution">
    <text evidence="1">The sequence shown here is derived from an EMBL/GenBank/DDBJ whole genome shotgun (WGS) entry which is preliminary data.</text>
</comment>
<reference evidence="2" key="1">
    <citation type="submission" date="2014-03" db="EMBL/GenBank/DDBJ databases">
        <title>The Genome Sequence of Puccinia striiformis f. sp. tritici PST-78.</title>
        <authorList>
            <consortium name="The Broad Institute Genome Sequencing Platform"/>
            <person name="Cuomo C."/>
            <person name="Hulbert S."/>
            <person name="Chen X."/>
            <person name="Walker B."/>
            <person name="Young S.K."/>
            <person name="Zeng Q."/>
            <person name="Gargeya S."/>
            <person name="Fitzgerald M."/>
            <person name="Haas B."/>
            <person name="Abouelleil A."/>
            <person name="Alvarado L."/>
            <person name="Arachchi H.M."/>
            <person name="Berlin A.M."/>
            <person name="Chapman S.B."/>
            <person name="Goldberg J."/>
            <person name="Griggs A."/>
            <person name="Gujja S."/>
            <person name="Hansen M."/>
            <person name="Howarth C."/>
            <person name="Imamovic A."/>
            <person name="Larimer J."/>
            <person name="McCowan C."/>
            <person name="Montmayeur A."/>
            <person name="Murphy C."/>
            <person name="Neiman D."/>
            <person name="Pearson M."/>
            <person name="Priest M."/>
            <person name="Roberts A."/>
            <person name="Saif S."/>
            <person name="Shea T."/>
            <person name="Sisk P."/>
            <person name="Sykes S."/>
            <person name="Wortman J."/>
            <person name="Nusbaum C."/>
            <person name="Birren B."/>
        </authorList>
    </citation>
    <scope>NUCLEOTIDE SEQUENCE [LARGE SCALE GENOMIC DNA]</scope>
    <source>
        <strain evidence="2">race PST-78</strain>
    </source>
</reference>
<keyword evidence="2" id="KW-1185">Reference proteome</keyword>
<protein>
    <submittedName>
        <fullName evidence="1">Uncharacterized protein</fullName>
    </submittedName>
</protein>